<dbReference type="Pfam" id="PF13175">
    <property type="entry name" value="AAA_15"/>
    <property type="match status" value="2"/>
</dbReference>
<feature type="domain" description="Endonuclease GajA/Old nuclease/RecF-like AAA" evidence="1">
    <location>
        <begin position="248"/>
        <end position="337"/>
    </location>
</feature>
<dbReference type="Proteomes" id="UP001597063">
    <property type="component" value="Unassembled WGS sequence"/>
</dbReference>
<reference evidence="4" key="1">
    <citation type="journal article" date="2019" name="Int. J. Syst. Evol. Microbiol.">
        <title>The Global Catalogue of Microorganisms (GCM) 10K type strain sequencing project: providing services to taxonomists for standard genome sequencing and annotation.</title>
        <authorList>
            <consortium name="The Broad Institute Genomics Platform"/>
            <consortium name="The Broad Institute Genome Sequencing Center for Infectious Disease"/>
            <person name="Wu L."/>
            <person name="Ma J."/>
        </authorList>
    </citation>
    <scope>NUCLEOTIDE SEQUENCE [LARGE SCALE GENOMIC DNA]</scope>
    <source>
        <strain evidence="4">JCM 9371</strain>
    </source>
</reference>
<dbReference type="EMBL" id="JBHTGP010000007">
    <property type="protein sequence ID" value="MFD0686009.1"/>
    <property type="molecule type" value="Genomic_DNA"/>
</dbReference>
<dbReference type="InterPro" id="IPR041685">
    <property type="entry name" value="AAA_GajA/Old/RecF-like"/>
</dbReference>
<dbReference type="Gene3D" id="3.40.50.300">
    <property type="entry name" value="P-loop containing nucleotide triphosphate hydrolases"/>
    <property type="match status" value="2"/>
</dbReference>
<protein>
    <submittedName>
        <fullName evidence="3">ATP-dependent endonuclease</fullName>
    </submittedName>
</protein>
<evidence type="ECO:0000259" key="1">
    <source>
        <dbReference type="Pfam" id="PF13175"/>
    </source>
</evidence>
<evidence type="ECO:0000259" key="2">
    <source>
        <dbReference type="Pfam" id="PF20469"/>
    </source>
</evidence>
<proteinExistence type="predicted"/>
<dbReference type="InterPro" id="IPR051396">
    <property type="entry name" value="Bact_Antivir_Def_Nuclease"/>
</dbReference>
<accession>A0ABW2XJ30</accession>
<dbReference type="SUPFAM" id="SSF52540">
    <property type="entry name" value="P-loop containing nucleoside triphosphate hydrolases"/>
    <property type="match status" value="1"/>
</dbReference>
<sequence length="613" mass="66515">MFISEIQIKNFRSFVDVRVPLRPYVTVLTGENNAGKTTVMEALRHLTEPLDGRRPAPVEETDRNRFAADDDVHLTARLEDILPGQAGTYLQGLLEGASEEGARAASWSLTSEPPLLGRRRGRISWTAGAGRELAGEPDFRQAVRHVHMPALRDAVRELGEGAGTRLRVILEALLGSKEKVAEFVERVHGHLAPVIEDAALVSMRDHVTGPLSDITAGAHRQRTELVPSDSNLASIARSLRMLLGDARAQELNPVRSSGLGYANVLFIATVLAELETAAEADLTLLLVEEPEAHLHPQLQTLLLRYLKRRADMSRAANPDPALPAGHIQAVITTHSPVLSAAVSVEDVVVMTRQRATAAAVWAGKAVPIAKLGLQRKQVRELDRYLDVTKNTLLFGPRAMLVEGMSEALLLPALAEFLLTPEEGADEEDARHAREAIERFHGTTLIQVDGVNFDPYLKVLIKPVEGVRVARRVAVITDTDLAPGAGEPSRISEARQMAKDAGMTDFGVFAAAPTLEPALVLPGNEELLKHAFLECAPHSSGRWDEVRQTPDAERPTAFGQLFSQKAKGSTISKPEFAHALADLLVPGCGFVVPDYLVKAIEFITGPDADDEGAR</sequence>
<feature type="domain" description="OLD protein-like TOPRIM" evidence="2">
    <location>
        <begin position="393"/>
        <end position="479"/>
    </location>
</feature>
<evidence type="ECO:0000313" key="3">
    <source>
        <dbReference type="EMBL" id="MFD0686009.1"/>
    </source>
</evidence>
<dbReference type="GO" id="GO:0004519">
    <property type="term" value="F:endonuclease activity"/>
    <property type="evidence" value="ECO:0007669"/>
    <property type="project" value="UniProtKB-KW"/>
</dbReference>
<keyword evidence="3" id="KW-0540">Nuclease</keyword>
<keyword evidence="4" id="KW-1185">Reference proteome</keyword>
<keyword evidence="3" id="KW-0378">Hydrolase</keyword>
<dbReference type="PANTHER" id="PTHR43581">
    <property type="entry name" value="ATP/GTP PHOSPHATASE"/>
    <property type="match status" value="1"/>
</dbReference>
<dbReference type="RefSeq" id="WP_165502679.1">
    <property type="nucleotide sequence ID" value="NZ_CAACUY010000007.1"/>
</dbReference>
<gene>
    <name evidence="3" type="ORF">ACFQZM_16010</name>
</gene>
<comment type="caution">
    <text evidence="3">The sequence shown here is derived from an EMBL/GenBank/DDBJ whole genome shotgun (WGS) entry which is preliminary data.</text>
</comment>
<name>A0ABW2XJ30_9ACTN</name>
<organism evidence="3 4">
    <name type="scientific">Actinomadura fibrosa</name>
    <dbReference type="NCBI Taxonomy" id="111802"/>
    <lineage>
        <taxon>Bacteria</taxon>
        <taxon>Bacillati</taxon>
        <taxon>Actinomycetota</taxon>
        <taxon>Actinomycetes</taxon>
        <taxon>Streptosporangiales</taxon>
        <taxon>Thermomonosporaceae</taxon>
        <taxon>Actinomadura</taxon>
    </lineage>
</organism>
<dbReference type="InterPro" id="IPR027417">
    <property type="entry name" value="P-loop_NTPase"/>
</dbReference>
<dbReference type="InterPro" id="IPR034139">
    <property type="entry name" value="TOPRIM_OLD"/>
</dbReference>
<dbReference type="PANTHER" id="PTHR43581:SF4">
    <property type="entry name" value="ATP_GTP PHOSPHATASE"/>
    <property type="match status" value="1"/>
</dbReference>
<dbReference type="Pfam" id="PF20469">
    <property type="entry name" value="OLD-like_TOPRIM"/>
    <property type="match status" value="1"/>
</dbReference>
<feature type="domain" description="Endonuclease GajA/Old nuclease/RecF-like AAA" evidence="1">
    <location>
        <begin position="1"/>
        <end position="48"/>
    </location>
</feature>
<evidence type="ECO:0000313" key="4">
    <source>
        <dbReference type="Proteomes" id="UP001597063"/>
    </source>
</evidence>
<keyword evidence="3" id="KW-0255">Endonuclease</keyword>